<reference evidence="2 3" key="1">
    <citation type="journal article" date="2012" name="Genome Biol.">
        <title>Genome and low-iron response of an oceanic diatom adapted to chronic iron limitation.</title>
        <authorList>
            <person name="Lommer M."/>
            <person name="Specht M."/>
            <person name="Roy A.S."/>
            <person name="Kraemer L."/>
            <person name="Andreson R."/>
            <person name="Gutowska M.A."/>
            <person name="Wolf J."/>
            <person name="Bergner S.V."/>
            <person name="Schilhabel M.B."/>
            <person name="Klostermeier U.C."/>
            <person name="Beiko R.G."/>
            <person name="Rosenstiel P."/>
            <person name="Hippler M."/>
            <person name="Laroche J."/>
        </authorList>
    </citation>
    <scope>NUCLEOTIDE SEQUENCE [LARGE SCALE GENOMIC DNA]</scope>
    <source>
        <strain evidence="2 3">CCMP1005</strain>
    </source>
</reference>
<organism evidence="2 3">
    <name type="scientific">Thalassiosira oceanica</name>
    <name type="common">Marine diatom</name>
    <dbReference type="NCBI Taxonomy" id="159749"/>
    <lineage>
        <taxon>Eukaryota</taxon>
        <taxon>Sar</taxon>
        <taxon>Stramenopiles</taxon>
        <taxon>Ochrophyta</taxon>
        <taxon>Bacillariophyta</taxon>
        <taxon>Coscinodiscophyceae</taxon>
        <taxon>Thalassiosirophycidae</taxon>
        <taxon>Thalassiosirales</taxon>
        <taxon>Thalassiosiraceae</taxon>
        <taxon>Thalassiosira</taxon>
    </lineage>
</organism>
<dbReference type="AlphaFoldDB" id="K0TDP0"/>
<proteinExistence type="predicted"/>
<feature type="region of interest" description="Disordered" evidence="1">
    <location>
        <begin position="96"/>
        <end position="120"/>
    </location>
</feature>
<evidence type="ECO:0000313" key="3">
    <source>
        <dbReference type="Proteomes" id="UP000266841"/>
    </source>
</evidence>
<dbReference type="EMBL" id="AGNL01003066">
    <property type="protein sequence ID" value="EJK75209.1"/>
    <property type="molecule type" value="Genomic_DNA"/>
</dbReference>
<evidence type="ECO:0000313" key="2">
    <source>
        <dbReference type="EMBL" id="EJK75209.1"/>
    </source>
</evidence>
<dbReference type="Proteomes" id="UP000266841">
    <property type="component" value="Unassembled WGS sequence"/>
</dbReference>
<accession>K0TDP0</accession>
<name>K0TDP0_THAOC</name>
<sequence length="162" mass="17535">MSLGREMQQHSISVPHIGSALATSNHDFPFATDGETNVTRQNVSTYHVPITSSCGTSDSSINSVFNEQGPREVGLESNGKYRNSIVSLGSSEHSFAASRHPSPADIISSIETRRPSPSGLVHQMTREDCNVNLLMERLVQGDMSDAVNMPDDDITQMLSSSN</sequence>
<gene>
    <name evidence="2" type="ORF">THAOC_03073</name>
</gene>
<comment type="caution">
    <text evidence="2">The sequence shown here is derived from an EMBL/GenBank/DDBJ whole genome shotgun (WGS) entry which is preliminary data.</text>
</comment>
<keyword evidence="3" id="KW-1185">Reference proteome</keyword>
<evidence type="ECO:0000256" key="1">
    <source>
        <dbReference type="SAM" id="MobiDB-lite"/>
    </source>
</evidence>
<protein>
    <submittedName>
        <fullName evidence="2">Uncharacterized protein</fullName>
    </submittedName>
</protein>